<organism evidence="2 3">
    <name type="scientific">Periplaneta americana</name>
    <name type="common">American cockroach</name>
    <name type="synonym">Blatta americana</name>
    <dbReference type="NCBI Taxonomy" id="6978"/>
    <lineage>
        <taxon>Eukaryota</taxon>
        <taxon>Metazoa</taxon>
        <taxon>Ecdysozoa</taxon>
        <taxon>Arthropoda</taxon>
        <taxon>Hexapoda</taxon>
        <taxon>Insecta</taxon>
        <taxon>Pterygota</taxon>
        <taxon>Neoptera</taxon>
        <taxon>Polyneoptera</taxon>
        <taxon>Dictyoptera</taxon>
        <taxon>Blattodea</taxon>
        <taxon>Blattoidea</taxon>
        <taxon>Blattidae</taxon>
        <taxon>Blattinae</taxon>
        <taxon>Periplaneta</taxon>
    </lineage>
</organism>
<reference evidence="2 3" key="1">
    <citation type="journal article" date="2022" name="Allergy">
        <title>Genome assembly and annotation of Periplaneta americana reveal a comprehensive cockroach allergen profile.</title>
        <authorList>
            <person name="Wang L."/>
            <person name="Xiong Q."/>
            <person name="Saelim N."/>
            <person name="Wang L."/>
            <person name="Nong W."/>
            <person name="Wan A.T."/>
            <person name="Shi M."/>
            <person name="Liu X."/>
            <person name="Cao Q."/>
            <person name="Hui J.H.L."/>
            <person name="Sookrung N."/>
            <person name="Leung T.F."/>
            <person name="Tungtrongchitr A."/>
            <person name="Tsui S.K.W."/>
        </authorList>
    </citation>
    <scope>NUCLEOTIDE SEQUENCE [LARGE SCALE GENOMIC DNA]</scope>
    <source>
        <strain evidence="2">PWHHKU_190912</strain>
    </source>
</reference>
<evidence type="ECO:0008006" key="4">
    <source>
        <dbReference type="Google" id="ProtNLM"/>
    </source>
</evidence>
<comment type="caution">
    <text evidence="2">The sequence shown here is derived from an EMBL/GenBank/DDBJ whole genome shotgun (WGS) entry which is preliminary data.</text>
</comment>
<protein>
    <recommendedName>
        <fullName evidence="4">Orange domain-containing protein</fullName>
    </recommendedName>
</protein>
<feature type="region of interest" description="Disordered" evidence="1">
    <location>
        <begin position="72"/>
        <end position="94"/>
    </location>
</feature>
<dbReference type="EMBL" id="JAJSOF020000005">
    <property type="protein sequence ID" value="KAJ4447233.1"/>
    <property type="molecule type" value="Genomic_DNA"/>
</dbReference>
<feature type="compositionally biased region" description="Basic residues" evidence="1">
    <location>
        <begin position="161"/>
        <end position="170"/>
    </location>
</feature>
<sequence>MSPGSSTESYAAFARIGLRENPGKPQRGNLPRLGFEPGPPGFAARRADRYSTDMAERLTNLLGHGEPLVTMATSEDEDDDEVGNDEDTDEANGRCVSNLDDEWISGADNSLLLAGYSDCMTEALRYLVEEERYSPEHPVVEGLRTHLAQQQDRVLLEAARAHHHHHHHHAAHLDNSRPADNSNNNNNNNQVVEVRNRVAFMDTLASQSDRMVQLEGITDAVVDRLVINPSDDSSDESDWKE</sequence>
<feature type="compositionally biased region" description="Acidic residues" evidence="1">
    <location>
        <begin position="74"/>
        <end position="90"/>
    </location>
</feature>
<name>A0ABQ8TLQ7_PERAM</name>
<proteinExistence type="predicted"/>
<evidence type="ECO:0000313" key="3">
    <source>
        <dbReference type="Proteomes" id="UP001148838"/>
    </source>
</evidence>
<evidence type="ECO:0000313" key="2">
    <source>
        <dbReference type="EMBL" id="KAJ4447233.1"/>
    </source>
</evidence>
<dbReference type="SUPFAM" id="SSF158457">
    <property type="entry name" value="Orange domain-like"/>
    <property type="match status" value="1"/>
</dbReference>
<feature type="region of interest" description="Disordered" evidence="1">
    <location>
        <begin position="15"/>
        <end position="45"/>
    </location>
</feature>
<accession>A0ABQ8TLQ7</accession>
<keyword evidence="3" id="KW-1185">Reference proteome</keyword>
<evidence type="ECO:0000256" key="1">
    <source>
        <dbReference type="SAM" id="MobiDB-lite"/>
    </source>
</evidence>
<dbReference type="Gene3D" id="6.10.250.980">
    <property type="match status" value="1"/>
</dbReference>
<gene>
    <name evidence="2" type="ORF">ANN_09237</name>
</gene>
<feature type="region of interest" description="Disordered" evidence="1">
    <location>
        <begin position="160"/>
        <end position="189"/>
    </location>
</feature>
<dbReference type="Proteomes" id="UP001148838">
    <property type="component" value="Unassembled WGS sequence"/>
</dbReference>